<dbReference type="Gene3D" id="3.40.50.300">
    <property type="entry name" value="P-loop containing nucleotide triphosphate hydrolases"/>
    <property type="match status" value="1"/>
</dbReference>
<proteinExistence type="predicted"/>
<feature type="region of interest" description="Disordered" evidence="1">
    <location>
        <begin position="536"/>
        <end position="556"/>
    </location>
</feature>
<accession>A0A5U0H5J1</accession>
<dbReference type="PIRSF" id="PIRSF007056">
    <property type="entry name" value="UCP007056"/>
    <property type="match status" value="1"/>
</dbReference>
<evidence type="ECO:0000313" key="2">
    <source>
        <dbReference type="EMBL" id="EBO3621508.1"/>
    </source>
</evidence>
<name>A0A5U0H5J1_SALER</name>
<sequence length="566" mass="64164">MVESTKNNDTKAISPDTHLVKLTPPRKIDLAEQKALLGVDVPDSLDLPGSMPVLLAYQRRWFEDESQICIAEKSRRTGLTWAEAGRDVITAARPRRRGGRNVFYVGSRQEMALEYIAACALFARAFNQLAQADVYEQTFWDSEKNEEILTYMIRFPNSGFKIQALSSRPSNLRGLQGDVVIDEAAFHESLDELLKAAMALTMWGARVRIISTHNGVDNLFNQYIQDAREGRKDYSVHRITLDDAIADGLYRRICYVTGQTWSPEAEKQWRDDLYKNAPTREDADEEYGCVPKKSGGAYIPRALIETAMVRNVPIRVFEAPENFLLQSAWQREAELDTWCEENLRPLLSALAATSRYSFGEDFARVGDLTCFVVLEITALLRKREAFRVELRNVPYTQQRQVMLYILQRIPRLIGAAFDATGNGGYLAEEALTTFGPELVDCVTLMPKWYAEWMPKLKAEFEDLNLDVARHQTTLDDLRHIKVVNGIPQIDKGRTKDQNSATQGRRHGDYAVALCMANRAAYMEGFVLDDDACQALPEKGAAPGDPDDMDAFPDEPDDYHLFEQGYW</sequence>
<organism evidence="2">
    <name type="scientific">Salmonella enterica</name>
    <name type="common">Salmonella choleraesuis</name>
    <dbReference type="NCBI Taxonomy" id="28901"/>
    <lineage>
        <taxon>Bacteria</taxon>
        <taxon>Pseudomonadati</taxon>
        <taxon>Pseudomonadota</taxon>
        <taxon>Gammaproteobacteria</taxon>
        <taxon>Enterobacterales</taxon>
        <taxon>Enterobacteriaceae</taxon>
        <taxon>Salmonella</taxon>
    </lineage>
</organism>
<dbReference type="AlphaFoldDB" id="A0A5U0H5J1"/>
<protein>
    <recommendedName>
        <fullName evidence="3">Mu-like prophage FluMu protein gp28</fullName>
    </recommendedName>
</protein>
<evidence type="ECO:0000256" key="1">
    <source>
        <dbReference type="SAM" id="MobiDB-lite"/>
    </source>
</evidence>
<dbReference type="EMBL" id="AAGIGS010000003">
    <property type="protein sequence ID" value="EBO3621508.1"/>
    <property type="molecule type" value="Genomic_DNA"/>
</dbReference>
<reference evidence="2" key="1">
    <citation type="submission" date="2018-07" db="EMBL/GenBank/DDBJ databases">
        <authorList>
            <consortium name="PulseNet: The National Subtyping Network for Foodborne Disease Surveillance"/>
            <person name="Tarr C.L."/>
            <person name="Trees E."/>
            <person name="Katz L.S."/>
            <person name="Carleton-Romer H.A."/>
            <person name="Stroika S."/>
            <person name="Kucerova Z."/>
            <person name="Roache K.F."/>
            <person name="Sabol A.L."/>
            <person name="Besser J."/>
            <person name="Gerner-Smidt P."/>
        </authorList>
    </citation>
    <scope>NUCLEOTIDE SEQUENCE</scope>
    <source>
        <strain evidence="2">PNUSAS009482</strain>
    </source>
</reference>
<dbReference type="InterPro" id="IPR027417">
    <property type="entry name" value="P-loop_NTPase"/>
</dbReference>
<dbReference type="InterPro" id="IPR012036">
    <property type="entry name" value="Phage_Mu_Gp28"/>
</dbReference>
<evidence type="ECO:0008006" key="3">
    <source>
        <dbReference type="Google" id="ProtNLM"/>
    </source>
</evidence>
<dbReference type="Gene3D" id="3.30.420.240">
    <property type="match status" value="1"/>
</dbReference>
<feature type="compositionally biased region" description="Acidic residues" evidence="1">
    <location>
        <begin position="544"/>
        <end position="556"/>
    </location>
</feature>
<gene>
    <name evidence="2" type="ORF">B6N72_07560</name>
</gene>
<comment type="caution">
    <text evidence="2">The sequence shown here is derived from an EMBL/GenBank/DDBJ whole genome shotgun (WGS) entry which is preliminary data.</text>
</comment>